<name>A0A833VDN6_9POAL</name>
<evidence type="ECO:0000313" key="12">
    <source>
        <dbReference type="EMBL" id="KAF3335081.1"/>
    </source>
</evidence>
<dbReference type="EMBL" id="SWLB01000009">
    <property type="protein sequence ID" value="KAF3335081.1"/>
    <property type="molecule type" value="Genomic_DNA"/>
</dbReference>
<reference evidence="12" key="1">
    <citation type="submission" date="2020-01" db="EMBL/GenBank/DDBJ databases">
        <title>Genome sequence of Kobresia littledalei, the first chromosome-level genome in the family Cyperaceae.</title>
        <authorList>
            <person name="Qu G."/>
        </authorList>
    </citation>
    <scope>NUCLEOTIDE SEQUENCE</scope>
    <source>
        <strain evidence="12">C.B.Clarke</strain>
        <tissue evidence="12">Leaf</tissue>
    </source>
</reference>
<keyword evidence="3" id="KW-0723">Serine/threonine-protein kinase</keyword>
<comment type="catalytic activity">
    <reaction evidence="8">
        <text>L-threonyl-[protein] + ATP = O-phospho-L-threonyl-[protein] + ADP + H(+)</text>
        <dbReference type="Rhea" id="RHEA:46608"/>
        <dbReference type="Rhea" id="RHEA-COMP:11060"/>
        <dbReference type="Rhea" id="RHEA-COMP:11605"/>
        <dbReference type="ChEBI" id="CHEBI:15378"/>
        <dbReference type="ChEBI" id="CHEBI:30013"/>
        <dbReference type="ChEBI" id="CHEBI:30616"/>
        <dbReference type="ChEBI" id="CHEBI:61977"/>
        <dbReference type="ChEBI" id="CHEBI:456216"/>
        <dbReference type="EC" id="2.7.11.1"/>
    </reaction>
</comment>
<comment type="caution">
    <text evidence="12">The sequence shown here is derived from an EMBL/GenBank/DDBJ whole genome shotgun (WGS) entry which is preliminary data.</text>
</comment>
<protein>
    <recommendedName>
        <fullName evidence="2">non-specific serine/threonine protein kinase</fullName>
        <ecNumber evidence="2">2.7.11.1</ecNumber>
    </recommendedName>
</protein>
<dbReference type="Gene3D" id="1.10.510.10">
    <property type="entry name" value="Transferase(Phosphotransferase) domain 1"/>
    <property type="match status" value="1"/>
</dbReference>
<dbReference type="InterPro" id="IPR001245">
    <property type="entry name" value="Ser-Thr/Tyr_kinase_cat_dom"/>
</dbReference>
<evidence type="ECO:0000256" key="4">
    <source>
        <dbReference type="ARBA" id="ARBA00022679"/>
    </source>
</evidence>
<dbReference type="PANTHER" id="PTHR44329:SF73">
    <property type="entry name" value="OS01G0201200 PROTEIN"/>
    <property type="match status" value="1"/>
</dbReference>
<evidence type="ECO:0000256" key="3">
    <source>
        <dbReference type="ARBA" id="ARBA00022527"/>
    </source>
</evidence>
<accession>A0A833VDN6</accession>
<comment type="catalytic activity">
    <reaction evidence="9">
        <text>L-seryl-[protein] + ATP = O-phospho-L-seryl-[protein] + ADP + H(+)</text>
        <dbReference type="Rhea" id="RHEA:17989"/>
        <dbReference type="Rhea" id="RHEA-COMP:9863"/>
        <dbReference type="Rhea" id="RHEA-COMP:11604"/>
        <dbReference type="ChEBI" id="CHEBI:15378"/>
        <dbReference type="ChEBI" id="CHEBI:29999"/>
        <dbReference type="ChEBI" id="CHEBI:30616"/>
        <dbReference type="ChEBI" id="CHEBI:83421"/>
        <dbReference type="ChEBI" id="CHEBI:456216"/>
        <dbReference type="EC" id="2.7.11.1"/>
    </reaction>
</comment>
<dbReference type="InterPro" id="IPR011009">
    <property type="entry name" value="Kinase-like_dom_sf"/>
</dbReference>
<dbReference type="InterPro" id="IPR000719">
    <property type="entry name" value="Prot_kinase_dom"/>
</dbReference>
<dbReference type="Gene3D" id="3.30.200.20">
    <property type="entry name" value="Phosphorylase Kinase, domain 1"/>
    <property type="match status" value="1"/>
</dbReference>
<evidence type="ECO:0000256" key="2">
    <source>
        <dbReference type="ARBA" id="ARBA00012513"/>
    </source>
</evidence>
<dbReference type="GO" id="GO:0004674">
    <property type="term" value="F:protein serine/threonine kinase activity"/>
    <property type="evidence" value="ECO:0007669"/>
    <property type="project" value="UniProtKB-KW"/>
</dbReference>
<evidence type="ECO:0000313" key="13">
    <source>
        <dbReference type="Proteomes" id="UP000623129"/>
    </source>
</evidence>
<evidence type="ECO:0000256" key="7">
    <source>
        <dbReference type="ARBA" id="ARBA00022840"/>
    </source>
</evidence>
<sequence length="541" mass="61679">MEEESSSWVARAKFSHSLVRSSSGREPGVQHEAYFDPNSRSNFQKSNQESQSRTRSSLSNSSMPPIPLPSQPKMKASNPELELKNPIAYFKQTSVSDSGLVWRMKRHSLESPNSKKIDDRRSSKSAHFSSDSSRYPNSNSNSQRGSSSTSSIFPKSPKSESSSSKIKPMRRSISPLPTSMVSDIFREARSSSKRFSTPPPSRKPSVNKVKRDSGRVAALEMMMEKWTVDRSQLYVGHRFASGLYSKLYRGNYKNQPVAVKLIRQPDEEENEELSARIEKQFMREISNLSHLYHPNVIKLVGACKTPPVYCIITEYLSGGSLRSFLRKPENRCLPLNKILSIALEVARGMEYIHSQGVIHRDLKPENILFDQDFCVKIVDFGISCEEAYCDVLEEDPGTYRWMAPEMIRHKRYGRKVDVYSFGLLLWEMLTGRTPYNDMTPVQAAFAVVDKDLRPQVPTSCPPPLRALIEQCWSNVPEKRPEFWHIVKLLEKFESTLARDGSLNGLQNSVCQDQKKWLKNWVHRLHPSVHSDPPGPYVPKFS</sequence>
<feature type="compositionally biased region" description="Basic and acidic residues" evidence="10">
    <location>
        <begin position="107"/>
        <end position="122"/>
    </location>
</feature>
<evidence type="ECO:0000256" key="10">
    <source>
        <dbReference type="SAM" id="MobiDB-lite"/>
    </source>
</evidence>
<keyword evidence="5" id="KW-0547">Nucleotide-binding</keyword>
<proteinExistence type="inferred from homology"/>
<organism evidence="12 13">
    <name type="scientific">Carex littledalei</name>
    <dbReference type="NCBI Taxonomy" id="544730"/>
    <lineage>
        <taxon>Eukaryota</taxon>
        <taxon>Viridiplantae</taxon>
        <taxon>Streptophyta</taxon>
        <taxon>Embryophyta</taxon>
        <taxon>Tracheophyta</taxon>
        <taxon>Spermatophyta</taxon>
        <taxon>Magnoliopsida</taxon>
        <taxon>Liliopsida</taxon>
        <taxon>Poales</taxon>
        <taxon>Cyperaceae</taxon>
        <taxon>Cyperoideae</taxon>
        <taxon>Cariceae</taxon>
        <taxon>Carex</taxon>
        <taxon>Carex subgen. Euthyceras</taxon>
    </lineage>
</organism>
<feature type="region of interest" description="Disordered" evidence="10">
    <location>
        <begin position="16"/>
        <end position="80"/>
    </location>
</feature>
<dbReference type="OrthoDB" id="4062651at2759"/>
<evidence type="ECO:0000259" key="11">
    <source>
        <dbReference type="PROSITE" id="PS50011"/>
    </source>
</evidence>
<gene>
    <name evidence="12" type="ORF">FCM35_KLT21685</name>
</gene>
<dbReference type="GO" id="GO:0005524">
    <property type="term" value="F:ATP binding"/>
    <property type="evidence" value="ECO:0007669"/>
    <property type="project" value="UniProtKB-KW"/>
</dbReference>
<evidence type="ECO:0000256" key="8">
    <source>
        <dbReference type="ARBA" id="ARBA00047899"/>
    </source>
</evidence>
<feature type="region of interest" description="Disordered" evidence="10">
    <location>
        <begin position="106"/>
        <end position="211"/>
    </location>
</feature>
<dbReference type="Proteomes" id="UP000623129">
    <property type="component" value="Unassembled WGS sequence"/>
</dbReference>
<feature type="compositionally biased region" description="Polar residues" evidence="10">
    <location>
        <begin position="38"/>
        <end position="49"/>
    </location>
</feature>
<evidence type="ECO:0000256" key="5">
    <source>
        <dbReference type="ARBA" id="ARBA00022741"/>
    </source>
</evidence>
<dbReference type="EC" id="2.7.11.1" evidence="2"/>
<dbReference type="PRINTS" id="PR00109">
    <property type="entry name" value="TYRKINASE"/>
</dbReference>
<keyword evidence="7" id="KW-0067">ATP-binding</keyword>
<feature type="compositionally biased region" description="Low complexity" evidence="10">
    <location>
        <begin position="125"/>
        <end position="166"/>
    </location>
</feature>
<dbReference type="PANTHER" id="PTHR44329">
    <property type="entry name" value="SERINE/THREONINE-PROTEIN KINASE TNNI3K-RELATED"/>
    <property type="match status" value="1"/>
</dbReference>
<dbReference type="PROSITE" id="PS50011">
    <property type="entry name" value="PROTEIN_KINASE_DOM"/>
    <property type="match status" value="1"/>
</dbReference>
<dbReference type="SUPFAM" id="SSF56112">
    <property type="entry name" value="Protein kinase-like (PK-like)"/>
    <property type="match status" value="1"/>
</dbReference>
<evidence type="ECO:0000256" key="9">
    <source>
        <dbReference type="ARBA" id="ARBA00048679"/>
    </source>
</evidence>
<feature type="domain" description="Protein kinase" evidence="11">
    <location>
        <begin position="233"/>
        <end position="492"/>
    </location>
</feature>
<dbReference type="FunFam" id="3.30.200.20:FF:000060">
    <property type="entry name" value="Serine/threonine-protein kinase isoform 1"/>
    <property type="match status" value="1"/>
</dbReference>
<keyword evidence="4" id="KW-0808">Transferase</keyword>
<dbReference type="InterPro" id="IPR008271">
    <property type="entry name" value="Ser/Thr_kinase_AS"/>
</dbReference>
<evidence type="ECO:0000256" key="1">
    <source>
        <dbReference type="ARBA" id="ARBA00010507"/>
    </source>
</evidence>
<keyword evidence="6 12" id="KW-0418">Kinase</keyword>
<dbReference type="CDD" id="cd13999">
    <property type="entry name" value="STKc_MAP3K-like"/>
    <property type="match status" value="1"/>
</dbReference>
<dbReference type="PROSITE" id="PS00108">
    <property type="entry name" value="PROTEIN_KINASE_ST"/>
    <property type="match status" value="1"/>
</dbReference>
<dbReference type="InterPro" id="IPR051681">
    <property type="entry name" value="Ser/Thr_Kinases-Pseudokinases"/>
</dbReference>
<comment type="similarity">
    <text evidence="1">Belongs to the protein kinase superfamily. TKL Ser/Thr protein kinase family. RAF subfamily.</text>
</comment>
<keyword evidence="13" id="KW-1185">Reference proteome</keyword>
<dbReference type="AlphaFoldDB" id="A0A833VDN6"/>
<dbReference type="SMART" id="SM00220">
    <property type="entry name" value="S_TKc"/>
    <property type="match status" value="1"/>
</dbReference>
<feature type="compositionally biased region" description="Low complexity" evidence="10">
    <location>
        <begin position="50"/>
        <end position="63"/>
    </location>
</feature>
<evidence type="ECO:0000256" key="6">
    <source>
        <dbReference type="ARBA" id="ARBA00022777"/>
    </source>
</evidence>
<dbReference type="Pfam" id="PF07714">
    <property type="entry name" value="PK_Tyr_Ser-Thr"/>
    <property type="match status" value="1"/>
</dbReference>